<evidence type="ECO:0000256" key="4">
    <source>
        <dbReference type="ARBA" id="ARBA00022840"/>
    </source>
</evidence>
<evidence type="ECO:0000256" key="6">
    <source>
        <dbReference type="ARBA" id="ARBA00034617"/>
    </source>
</evidence>
<dbReference type="Gene3D" id="3.30.65.10">
    <property type="entry name" value="Bacterial Topoisomerase I, domain 1"/>
    <property type="match status" value="1"/>
</dbReference>
<dbReference type="OrthoDB" id="5298826at2"/>
<keyword evidence="4 9" id="KW-0067">ATP-binding</keyword>
<evidence type="ECO:0000313" key="12">
    <source>
        <dbReference type="Proteomes" id="UP000053690"/>
    </source>
</evidence>
<dbReference type="InterPro" id="IPR014017">
    <property type="entry name" value="DNA_helicase_UvrD-like_C"/>
</dbReference>
<dbReference type="Proteomes" id="UP000053690">
    <property type="component" value="Unassembled WGS sequence"/>
</dbReference>
<dbReference type="GO" id="GO:0005694">
    <property type="term" value="C:chromosome"/>
    <property type="evidence" value="ECO:0007669"/>
    <property type="project" value="InterPro"/>
</dbReference>
<dbReference type="GO" id="GO:0003916">
    <property type="term" value="F:DNA topoisomerase activity"/>
    <property type="evidence" value="ECO:0007669"/>
    <property type="project" value="InterPro"/>
</dbReference>
<dbReference type="Pfam" id="PF13361">
    <property type="entry name" value="UvrD_C"/>
    <property type="match status" value="1"/>
</dbReference>
<evidence type="ECO:0000256" key="2">
    <source>
        <dbReference type="ARBA" id="ARBA00022801"/>
    </source>
</evidence>
<dbReference type="STRING" id="1685378.AVO44_15850"/>
<dbReference type="PROSITE" id="PS51198">
    <property type="entry name" value="UVRD_HELICASE_ATP_BIND"/>
    <property type="match status" value="1"/>
</dbReference>
<evidence type="ECO:0000256" key="7">
    <source>
        <dbReference type="ARBA" id="ARBA00034808"/>
    </source>
</evidence>
<dbReference type="SUPFAM" id="SSF52540">
    <property type="entry name" value="P-loop containing nucleoside triphosphate hydrolases"/>
    <property type="match status" value="1"/>
</dbReference>
<comment type="catalytic activity">
    <reaction evidence="6">
        <text>Couples ATP hydrolysis with the unwinding of duplex DNA by translocating in the 3'-5' direction.</text>
        <dbReference type="EC" id="5.6.2.4"/>
    </reaction>
</comment>
<dbReference type="InterPro" id="IPR014016">
    <property type="entry name" value="UvrD-like_ATP-bd"/>
</dbReference>
<protein>
    <recommendedName>
        <fullName evidence="7">DNA 3'-5' helicase</fullName>
        <ecNumber evidence="7">5.6.2.4</ecNumber>
    </recommendedName>
</protein>
<evidence type="ECO:0000256" key="5">
    <source>
        <dbReference type="ARBA" id="ARBA00023235"/>
    </source>
</evidence>
<keyword evidence="5" id="KW-0413">Isomerase</keyword>
<dbReference type="GO" id="GO:0005829">
    <property type="term" value="C:cytosol"/>
    <property type="evidence" value="ECO:0007669"/>
    <property type="project" value="TreeGrafter"/>
</dbReference>
<dbReference type="AlphaFoldDB" id="A0A0X3TTJ6"/>
<gene>
    <name evidence="11" type="ORF">AVO44_15850</name>
</gene>
<dbReference type="GO" id="GO:0000725">
    <property type="term" value="P:recombinational repair"/>
    <property type="evidence" value="ECO:0007669"/>
    <property type="project" value="TreeGrafter"/>
</dbReference>
<dbReference type="InterPro" id="IPR000212">
    <property type="entry name" value="DNA_helicase_UvrD/REP"/>
</dbReference>
<keyword evidence="2 9" id="KW-0378">Hydrolase</keyword>
<evidence type="ECO:0000259" key="10">
    <source>
        <dbReference type="PROSITE" id="PS51198"/>
    </source>
</evidence>
<dbReference type="PANTHER" id="PTHR11070">
    <property type="entry name" value="UVRD / RECB / PCRA DNA HELICASE FAMILY MEMBER"/>
    <property type="match status" value="1"/>
</dbReference>
<dbReference type="GO" id="GO:0006265">
    <property type="term" value="P:DNA topological change"/>
    <property type="evidence" value="ECO:0007669"/>
    <property type="project" value="InterPro"/>
</dbReference>
<dbReference type="GO" id="GO:0043138">
    <property type="term" value="F:3'-5' DNA helicase activity"/>
    <property type="evidence" value="ECO:0007669"/>
    <property type="project" value="UniProtKB-EC"/>
</dbReference>
<proteinExistence type="predicted"/>
<dbReference type="InterPro" id="IPR013498">
    <property type="entry name" value="Topo_IA_Znf"/>
</dbReference>
<dbReference type="RefSeq" id="WP_068338802.1">
    <property type="nucleotide sequence ID" value="NZ_LQBP01000008.1"/>
</dbReference>
<keyword evidence="1 9" id="KW-0547">Nucleotide-binding</keyword>
<evidence type="ECO:0000256" key="8">
    <source>
        <dbReference type="ARBA" id="ARBA00048988"/>
    </source>
</evidence>
<sequence>MILNRIKSKPIVGFLLDPLGSHARQLTFEDHELTVGAKHAHRLHLRNLAEAPTVTKGLFGSQLSVHADDNSTYLLKGANHLEAMSFAEVVRAQWLVYNRECFEAEAQGITELLRTIDDLSEPKCYPSACMLSPKLELAKDLDRRLLSKLPSAAIEDAAKSKVEKIQAFIGDARARRNEAILKFEKRQLIEWTEFFNTFESNPLTPEQRTSIVADEDATLVLAGAGSGKTSVITAKAGYLLKSETRKPEEVLLLAFARDAAKEMSERIEEKCGEQLEARTFHSLAYDIIGTVEGSKPALAAHATDDKAFLALVRDILSDLVKTATDVSKAIIGWFAYARLEEKSEWDFNQKHAYYTFIEKADLRTLQGEQVKSFEELMIANWLFENGIEYEYEPNYEHKVSEGGFRDYCPDFKLTKSGVYIEHFGVRRKRAADGTYELTTAPFVDQEEYLESMEWKRGVHEEHKTTLIETYSYERQEGRLLEALAEKVTEYEELAPRSPETLFDRVVELKQADSFVQLVGTFLRHYKGGGYHIRECSEKAEKLKLGKRSKAFLTIFEPVYEEYQRRLNGRIDFEDMILRASEYAESKEFVSPFRHILVDEFQDISRSRGRLVKALKAQHSDARVFAVGDDWQSIYRFAGSDINLMRHFGEEFGGVFDGETGVHRTVDLGRTFRSVDQIAHAAKRFVLKNPAQLTKIVIPAGVAEAPALRVVSTFRHDADLKLTQVLGSIPQNLDGEKKTTVLLLGRYRHLAPAGLTGLRRAFPQLDITFKTIHSSKGLEADHVIVLNLFRGRTGFPSEIVDDPLLNMVSPDAEPFENAEERRVMYVALTRARKTVTLMSSASMQSAFVTELLEDPEYGILGEPEFQQENHICGECGGQLLAFPTKDGRFWYRCEHADLCGFSISACSSCGKGFPTRVEGSKLKKCTCGAEYPSCPACENGWLVERNGRYGSFLGCISFPRCKGKMKAMPATLHAKEL</sequence>
<dbReference type="GO" id="GO:0005524">
    <property type="term" value="F:ATP binding"/>
    <property type="evidence" value="ECO:0007669"/>
    <property type="project" value="UniProtKB-UniRule"/>
</dbReference>
<evidence type="ECO:0000256" key="1">
    <source>
        <dbReference type="ARBA" id="ARBA00022741"/>
    </source>
</evidence>
<name>A0A0X3TTJ6_9RHOB</name>
<evidence type="ECO:0000256" key="3">
    <source>
        <dbReference type="ARBA" id="ARBA00022806"/>
    </source>
</evidence>
<dbReference type="Pfam" id="PF01396">
    <property type="entry name" value="Zn_ribbon_Top1"/>
    <property type="match status" value="1"/>
</dbReference>
<dbReference type="GO" id="GO:0016887">
    <property type="term" value="F:ATP hydrolysis activity"/>
    <property type="evidence" value="ECO:0007669"/>
    <property type="project" value="RHEA"/>
</dbReference>
<dbReference type="EMBL" id="LQBP01000008">
    <property type="protein sequence ID" value="KUJ77796.1"/>
    <property type="molecule type" value="Genomic_DNA"/>
</dbReference>
<dbReference type="EC" id="5.6.2.4" evidence="7"/>
<dbReference type="InterPro" id="IPR027417">
    <property type="entry name" value="P-loop_NTPase"/>
</dbReference>
<feature type="domain" description="UvrD-like helicase ATP-binding" evidence="10">
    <location>
        <begin position="201"/>
        <end position="674"/>
    </location>
</feature>
<keyword evidence="12" id="KW-1185">Reference proteome</keyword>
<dbReference type="PANTHER" id="PTHR11070:SF63">
    <property type="entry name" value="DNA HELICASE IV"/>
    <property type="match status" value="1"/>
</dbReference>
<dbReference type="GO" id="GO:0003677">
    <property type="term" value="F:DNA binding"/>
    <property type="evidence" value="ECO:0007669"/>
    <property type="project" value="InterPro"/>
</dbReference>
<reference evidence="12" key="1">
    <citation type="submission" date="2015-12" db="EMBL/GenBank/DDBJ databases">
        <authorList>
            <person name="Zhang G."/>
            <person name="Stingl U."/>
        </authorList>
    </citation>
    <scope>NUCLEOTIDE SEQUENCE [LARGE SCALE GENOMIC DNA]</scope>
    <source>
        <strain evidence="12">ZGT108</strain>
    </source>
</reference>
<dbReference type="SUPFAM" id="SSF57783">
    <property type="entry name" value="Zinc beta-ribbon"/>
    <property type="match status" value="1"/>
</dbReference>
<comment type="catalytic activity">
    <reaction evidence="8">
        <text>ATP + H2O = ADP + phosphate + H(+)</text>
        <dbReference type="Rhea" id="RHEA:13065"/>
        <dbReference type="ChEBI" id="CHEBI:15377"/>
        <dbReference type="ChEBI" id="CHEBI:15378"/>
        <dbReference type="ChEBI" id="CHEBI:30616"/>
        <dbReference type="ChEBI" id="CHEBI:43474"/>
        <dbReference type="ChEBI" id="CHEBI:456216"/>
        <dbReference type="EC" id="5.6.2.4"/>
    </reaction>
</comment>
<dbReference type="Gene3D" id="3.40.91.30">
    <property type="match status" value="1"/>
</dbReference>
<comment type="caution">
    <text evidence="11">The sequence shown here is derived from an EMBL/GenBank/DDBJ whole genome shotgun (WGS) entry which is preliminary data.</text>
</comment>
<keyword evidence="3 9" id="KW-0347">Helicase</keyword>
<feature type="binding site" evidence="9">
    <location>
        <begin position="222"/>
        <end position="229"/>
    </location>
    <ligand>
        <name>ATP</name>
        <dbReference type="ChEBI" id="CHEBI:30616"/>
    </ligand>
</feature>
<dbReference type="InterPro" id="IPR022161">
    <property type="entry name" value="Helicase_IV_N"/>
</dbReference>
<accession>A0A0X3TTJ6</accession>
<dbReference type="Pfam" id="PF12462">
    <property type="entry name" value="Helicase_IV_N"/>
    <property type="match status" value="1"/>
</dbReference>
<dbReference type="Pfam" id="PF00580">
    <property type="entry name" value="UvrD-helicase"/>
    <property type="match status" value="2"/>
</dbReference>
<organism evidence="11 12">
    <name type="scientific">Ruegeria profundi</name>
    <dbReference type="NCBI Taxonomy" id="1685378"/>
    <lineage>
        <taxon>Bacteria</taxon>
        <taxon>Pseudomonadati</taxon>
        <taxon>Pseudomonadota</taxon>
        <taxon>Alphaproteobacteria</taxon>
        <taxon>Rhodobacterales</taxon>
        <taxon>Roseobacteraceae</taxon>
        <taxon>Ruegeria</taxon>
    </lineage>
</organism>
<evidence type="ECO:0000313" key="11">
    <source>
        <dbReference type="EMBL" id="KUJ77796.1"/>
    </source>
</evidence>
<evidence type="ECO:0000256" key="9">
    <source>
        <dbReference type="PROSITE-ProRule" id="PRU00560"/>
    </source>
</evidence>
<dbReference type="Gene3D" id="3.40.50.300">
    <property type="entry name" value="P-loop containing nucleotide triphosphate hydrolases"/>
    <property type="match status" value="3"/>
</dbReference>